<organism evidence="4">
    <name type="scientific">Notodromas monacha</name>
    <dbReference type="NCBI Taxonomy" id="399045"/>
    <lineage>
        <taxon>Eukaryota</taxon>
        <taxon>Metazoa</taxon>
        <taxon>Ecdysozoa</taxon>
        <taxon>Arthropoda</taxon>
        <taxon>Crustacea</taxon>
        <taxon>Oligostraca</taxon>
        <taxon>Ostracoda</taxon>
        <taxon>Podocopa</taxon>
        <taxon>Podocopida</taxon>
        <taxon>Cypridocopina</taxon>
        <taxon>Cypridoidea</taxon>
        <taxon>Cyprididae</taxon>
        <taxon>Notodromas</taxon>
    </lineage>
</organism>
<name>A0A7R9GGP8_9CRUS</name>
<dbReference type="InterPro" id="IPR051589">
    <property type="entry name" value="Sialate-O-sulfotransferase"/>
</dbReference>
<evidence type="ECO:0000256" key="2">
    <source>
        <dbReference type="SAM" id="MobiDB-lite"/>
    </source>
</evidence>
<dbReference type="OrthoDB" id="5985073at2759"/>
<gene>
    <name evidence="4" type="ORF">NMOB1V02_LOCUS9432</name>
</gene>
<dbReference type="InterPro" id="IPR027417">
    <property type="entry name" value="P-loop_NTPase"/>
</dbReference>
<keyword evidence="3" id="KW-0732">Signal</keyword>
<sequence length="352" mass="39390">MAMRRLRHLCVSMAALLLGLTWYLSGGRGVPGLATTWRPSLSPPPPPEAGSSNSRRRLEIKPGFQVVIPRRLRGVLPRDWPRKDRETWLNAVYYPWAVGRVNDACRLLGIRFLTNVTSSQTRALVSFPGSGNTWVRATLEAVGGVFTGSVYQDGFLAASGLLGEMLRFDSGLTVLQKTHGDATKSPALNEFSRHHVREFGCRGVLLFRHPAAAIVAHRHLDEGGHLGHAPLAAFNGTEWRQYVAGKIAVWRDLYSHWLRECEPSGLRIAVYERFRADLGGAVRRLLADLGVPVDENRIQCLLKYGSGSVERRKLYQGVELFDEDQREQMARVVDTVNKLLLAKKNFSLPYLR</sequence>
<reference evidence="4" key="1">
    <citation type="submission" date="2020-11" db="EMBL/GenBank/DDBJ databases">
        <authorList>
            <person name="Tran Van P."/>
        </authorList>
    </citation>
    <scope>NUCLEOTIDE SEQUENCE</scope>
</reference>
<evidence type="ECO:0000256" key="3">
    <source>
        <dbReference type="SAM" id="SignalP"/>
    </source>
</evidence>
<keyword evidence="5" id="KW-1185">Reference proteome</keyword>
<dbReference type="EMBL" id="OA885222">
    <property type="protein sequence ID" value="CAD7281796.1"/>
    <property type="molecule type" value="Genomic_DNA"/>
</dbReference>
<protein>
    <recommendedName>
        <fullName evidence="6">Sulfotransferase</fullName>
    </recommendedName>
</protein>
<dbReference type="SUPFAM" id="SSF52540">
    <property type="entry name" value="P-loop containing nucleoside triphosphate hydrolases"/>
    <property type="match status" value="1"/>
</dbReference>
<dbReference type="EMBL" id="CAJPEX010003185">
    <property type="protein sequence ID" value="CAG0921948.1"/>
    <property type="molecule type" value="Genomic_DNA"/>
</dbReference>
<dbReference type="AlphaFoldDB" id="A0A7R9GGP8"/>
<dbReference type="PANTHER" id="PTHR45964:SF9">
    <property type="entry name" value="SULFOTRANSFERASE"/>
    <property type="match status" value="1"/>
</dbReference>
<dbReference type="Proteomes" id="UP000678499">
    <property type="component" value="Unassembled WGS sequence"/>
</dbReference>
<feature type="signal peptide" evidence="3">
    <location>
        <begin position="1"/>
        <end position="29"/>
    </location>
</feature>
<feature type="chain" id="PRO_5036210762" description="Sulfotransferase" evidence="3">
    <location>
        <begin position="30"/>
        <end position="352"/>
    </location>
</feature>
<evidence type="ECO:0000313" key="5">
    <source>
        <dbReference type="Proteomes" id="UP000678499"/>
    </source>
</evidence>
<accession>A0A7R9GGP8</accession>
<feature type="region of interest" description="Disordered" evidence="2">
    <location>
        <begin position="35"/>
        <end position="55"/>
    </location>
</feature>
<dbReference type="Gene3D" id="3.40.50.300">
    <property type="entry name" value="P-loop containing nucleotide triphosphate hydrolases"/>
    <property type="match status" value="1"/>
</dbReference>
<dbReference type="PANTHER" id="PTHR45964">
    <property type="entry name" value="WSCD FAMILY MEMBER CG9164"/>
    <property type="match status" value="1"/>
</dbReference>
<evidence type="ECO:0000313" key="4">
    <source>
        <dbReference type="EMBL" id="CAD7281796.1"/>
    </source>
</evidence>
<evidence type="ECO:0000256" key="1">
    <source>
        <dbReference type="ARBA" id="ARBA00010236"/>
    </source>
</evidence>
<proteinExistence type="inferred from homology"/>
<comment type="similarity">
    <text evidence="1">Belongs to the WSCD family.</text>
</comment>
<evidence type="ECO:0008006" key="6">
    <source>
        <dbReference type="Google" id="ProtNLM"/>
    </source>
</evidence>